<protein>
    <submittedName>
        <fullName evidence="1">Uncharacterized protein</fullName>
    </submittedName>
</protein>
<proteinExistence type="predicted"/>
<evidence type="ECO:0000313" key="2">
    <source>
        <dbReference type="Proteomes" id="UP001476798"/>
    </source>
</evidence>
<keyword evidence="2" id="KW-1185">Reference proteome</keyword>
<dbReference type="EMBL" id="JAHRIO010050643">
    <property type="protein sequence ID" value="MEQ2174746.1"/>
    <property type="molecule type" value="Genomic_DNA"/>
</dbReference>
<evidence type="ECO:0000313" key="1">
    <source>
        <dbReference type="EMBL" id="MEQ2174746.1"/>
    </source>
</evidence>
<feature type="non-terminal residue" evidence="1">
    <location>
        <position position="59"/>
    </location>
</feature>
<name>A0ABV0NUR2_9TELE</name>
<gene>
    <name evidence="1" type="ORF">GOODEAATRI_011068</name>
</gene>
<comment type="caution">
    <text evidence="1">The sequence shown here is derived from an EMBL/GenBank/DDBJ whole genome shotgun (WGS) entry which is preliminary data.</text>
</comment>
<sequence length="59" mass="6577">METSGDVEICPESPQPGPGSPFLCVHTRYSSEQNRNGNFFRPEVVCAYLCFTVAFMRSS</sequence>
<organism evidence="1 2">
    <name type="scientific">Goodea atripinnis</name>
    <dbReference type="NCBI Taxonomy" id="208336"/>
    <lineage>
        <taxon>Eukaryota</taxon>
        <taxon>Metazoa</taxon>
        <taxon>Chordata</taxon>
        <taxon>Craniata</taxon>
        <taxon>Vertebrata</taxon>
        <taxon>Euteleostomi</taxon>
        <taxon>Actinopterygii</taxon>
        <taxon>Neopterygii</taxon>
        <taxon>Teleostei</taxon>
        <taxon>Neoteleostei</taxon>
        <taxon>Acanthomorphata</taxon>
        <taxon>Ovalentaria</taxon>
        <taxon>Atherinomorphae</taxon>
        <taxon>Cyprinodontiformes</taxon>
        <taxon>Goodeidae</taxon>
        <taxon>Goodea</taxon>
    </lineage>
</organism>
<dbReference type="Proteomes" id="UP001476798">
    <property type="component" value="Unassembled WGS sequence"/>
</dbReference>
<accession>A0ABV0NUR2</accession>
<reference evidence="1 2" key="1">
    <citation type="submission" date="2021-06" db="EMBL/GenBank/DDBJ databases">
        <authorList>
            <person name="Palmer J.M."/>
        </authorList>
    </citation>
    <scope>NUCLEOTIDE SEQUENCE [LARGE SCALE GENOMIC DNA]</scope>
    <source>
        <strain evidence="1 2">GA_2019</strain>
        <tissue evidence="1">Muscle</tissue>
    </source>
</reference>